<dbReference type="EMBL" id="JXXE01000243">
    <property type="protein sequence ID" value="KIZ42735.1"/>
    <property type="molecule type" value="Genomic_DNA"/>
</dbReference>
<evidence type="ECO:0000256" key="1">
    <source>
        <dbReference type="SAM" id="SignalP"/>
    </source>
</evidence>
<proteinExistence type="predicted"/>
<comment type="caution">
    <text evidence="2">The sequence shown here is derived from an EMBL/GenBank/DDBJ whole genome shotgun (WGS) entry which is preliminary data.</text>
</comment>
<dbReference type="RefSeq" id="WP_234707403.1">
    <property type="nucleotide sequence ID" value="NZ_JXXE01000243.1"/>
</dbReference>
<sequence length="125" mass="13336">MMYRQVLFAVTVLVSAGASVGGPAHAQFRSLVQAQDSRADFIRRCITHMTGRWAHPEAVCGCLHDHVAAAVVDDDLRAAVLRGISESGVPNIDSGSVPASKQSQISTTFTAIAKPTLQCMFAPRE</sequence>
<name>A0A0D7EQD5_RHOPL</name>
<evidence type="ECO:0000313" key="2">
    <source>
        <dbReference type="EMBL" id="KIZ42735.1"/>
    </source>
</evidence>
<dbReference type="Proteomes" id="UP000032515">
    <property type="component" value="Unassembled WGS sequence"/>
</dbReference>
<accession>A0A0D7EQD5</accession>
<reference evidence="2 3" key="1">
    <citation type="submission" date="2014-11" db="EMBL/GenBank/DDBJ databases">
        <title>Genomics and ecophysiology of heterotrophic nitrogen fixing bacteria isolated from estuarine surface water.</title>
        <authorList>
            <person name="Bentzon-Tilia M."/>
            <person name="Severin I."/>
            <person name="Hansen L.H."/>
            <person name="Riemann L."/>
        </authorList>
    </citation>
    <scope>NUCLEOTIDE SEQUENCE [LARGE SCALE GENOMIC DNA]</scope>
    <source>
        <strain evidence="2 3">BAL398</strain>
    </source>
</reference>
<gene>
    <name evidence="2" type="ORF">OO17_12280</name>
</gene>
<feature type="chain" id="PRO_5002319529" evidence="1">
    <location>
        <begin position="27"/>
        <end position="125"/>
    </location>
</feature>
<protein>
    <submittedName>
        <fullName evidence="2">Uncharacterized protein</fullName>
    </submittedName>
</protein>
<evidence type="ECO:0000313" key="3">
    <source>
        <dbReference type="Proteomes" id="UP000032515"/>
    </source>
</evidence>
<organism evidence="2 3">
    <name type="scientific">Rhodopseudomonas palustris</name>
    <dbReference type="NCBI Taxonomy" id="1076"/>
    <lineage>
        <taxon>Bacteria</taxon>
        <taxon>Pseudomonadati</taxon>
        <taxon>Pseudomonadota</taxon>
        <taxon>Alphaproteobacteria</taxon>
        <taxon>Hyphomicrobiales</taxon>
        <taxon>Nitrobacteraceae</taxon>
        <taxon>Rhodopseudomonas</taxon>
    </lineage>
</organism>
<dbReference type="AlphaFoldDB" id="A0A0D7EQD5"/>
<dbReference type="PATRIC" id="fig|1076.23.peg.2527"/>
<keyword evidence="1" id="KW-0732">Signal</keyword>
<feature type="signal peptide" evidence="1">
    <location>
        <begin position="1"/>
        <end position="26"/>
    </location>
</feature>